<name>A0A9D9HJ17_9BACT</name>
<dbReference type="Proteomes" id="UP000823661">
    <property type="component" value="Unassembled WGS sequence"/>
</dbReference>
<protein>
    <submittedName>
        <fullName evidence="1">Uncharacterized protein</fullName>
    </submittedName>
</protein>
<dbReference type="EMBL" id="JADIMI010000088">
    <property type="protein sequence ID" value="MBO8453067.1"/>
    <property type="molecule type" value="Genomic_DNA"/>
</dbReference>
<evidence type="ECO:0000313" key="2">
    <source>
        <dbReference type="Proteomes" id="UP000823661"/>
    </source>
</evidence>
<evidence type="ECO:0000313" key="1">
    <source>
        <dbReference type="EMBL" id="MBO8453067.1"/>
    </source>
</evidence>
<dbReference type="AlphaFoldDB" id="A0A9D9HJ17"/>
<proteinExistence type="predicted"/>
<comment type="caution">
    <text evidence="1">The sequence shown here is derived from an EMBL/GenBank/DDBJ whole genome shotgun (WGS) entry which is preliminary data.</text>
</comment>
<reference evidence="1" key="2">
    <citation type="journal article" date="2021" name="PeerJ">
        <title>Extensive microbial diversity within the chicken gut microbiome revealed by metagenomics and culture.</title>
        <authorList>
            <person name="Gilroy R."/>
            <person name="Ravi A."/>
            <person name="Getino M."/>
            <person name="Pursley I."/>
            <person name="Horton D.L."/>
            <person name="Alikhan N.F."/>
            <person name="Baker D."/>
            <person name="Gharbi K."/>
            <person name="Hall N."/>
            <person name="Watson M."/>
            <person name="Adriaenssens E.M."/>
            <person name="Foster-Nyarko E."/>
            <person name="Jarju S."/>
            <person name="Secka A."/>
            <person name="Antonio M."/>
            <person name="Oren A."/>
            <person name="Chaudhuri R.R."/>
            <person name="La Ragione R."/>
            <person name="Hildebrand F."/>
            <person name="Pallen M.J."/>
        </authorList>
    </citation>
    <scope>NUCLEOTIDE SEQUENCE</scope>
    <source>
        <strain evidence="1">B1-20833</strain>
    </source>
</reference>
<dbReference type="PROSITE" id="PS51257">
    <property type="entry name" value="PROKAR_LIPOPROTEIN"/>
    <property type="match status" value="1"/>
</dbReference>
<gene>
    <name evidence="1" type="ORF">IAC06_09345</name>
</gene>
<accession>A0A9D9HJ17</accession>
<sequence length="69" mass="7408">MNKDTNIFTITATLLAAATLLCSCSYNELPPKTDDATTDYILPAGTLPSADELATVRALKEEYENAIAQ</sequence>
<reference evidence="1" key="1">
    <citation type="submission" date="2020-10" db="EMBL/GenBank/DDBJ databases">
        <authorList>
            <person name="Gilroy R."/>
        </authorList>
    </citation>
    <scope>NUCLEOTIDE SEQUENCE</scope>
    <source>
        <strain evidence="1">B1-20833</strain>
    </source>
</reference>
<organism evidence="1 2">
    <name type="scientific">Candidatus Cryptobacteroides intestinavium</name>
    <dbReference type="NCBI Taxonomy" id="2840766"/>
    <lineage>
        <taxon>Bacteria</taxon>
        <taxon>Pseudomonadati</taxon>
        <taxon>Bacteroidota</taxon>
        <taxon>Bacteroidia</taxon>
        <taxon>Bacteroidales</taxon>
        <taxon>Candidatus Cryptobacteroides</taxon>
    </lineage>
</organism>